<dbReference type="InParanoid" id="A0A1E7FQ49"/>
<dbReference type="Proteomes" id="UP000095751">
    <property type="component" value="Unassembled WGS sequence"/>
</dbReference>
<dbReference type="OrthoDB" id="47491at2759"/>
<protein>
    <submittedName>
        <fullName evidence="2">Uncharacterized protein</fullName>
    </submittedName>
</protein>
<dbReference type="KEGG" id="fcy:FRACYDRAFT_181888"/>
<dbReference type="EMBL" id="KV784355">
    <property type="protein sequence ID" value="OEU19923.1"/>
    <property type="molecule type" value="Genomic_DNA"/>
</dbReference>
<evidence type="ECO:0000256" key="1">
    <source>
        <dbReference type="SAM" id="MobiDB-lite"/>
    </source>
</evidence>
<feature type="compositionally biased region" description="Basic residues" evidence="1">
    <location>
        <begin position="25"/>
        <end position="36"/>
    </location>
</feature>
<feature type="region of interest" description="Disordered" evidence="1">
    <location>
        <begin position="21"/>
        <end position="40"/>
    </location>
</feature>
<sequence>MVHLQHQPPSSLSNSVDISFDQKQQKHHHQQQKQKSKSLLSRPLYLEHDSSCLTAYQCFLRKQIELFEAGHEELNGTAQGRNTPLKYGQVGIRCRHCSHLPKPLRARGSVYFSRTIDGVYQVSQNMSKIHFLQACTLVPEHTKDQLKSLQSVSSRASGGKEYWAEGLRVLGIIEEGGILRFASNSTINEDDDH</sequence>
<organism evidence="2 3">
    <name type="scientific">Fragilariopsis cylindrus CCMP1102</name>
    <dbReference type="NCBI Taxonomy" id="635003"/>
    <lineage>
        <taxon>Eukaryota</taxon>
        <taxon>Sar</taxon>
        <taxon>Stramenopiles</taxon>
        <taxon>Ochrophyta</taxon>
        <taxon>Bacillariophyta</taxon>
        <taxon>Bacillariophyceae</taxon>
        <taxon>Bacillariophycidae</taxon>
        <taxon>Bacillariales</taxon>
        <taxon>Bacillariaceae</taxon>
        <taxon>Fragilariopsis</taxon>
    </lineage>
</organism>
<name>A0A1E7FQ49_9STRA</name>
<keyword evidence="3" id="KW-1185">Reference proteome</keyword>
<reference evidence="2 3" key="1">
    <citation type="submission" date="2016-09" db="EMBL/GenBank/DDBJ databases">
        <title>Extensive genetic diversity and differential bi-allelic expression allows diatom success in the polar Southern Ocean.</title>
        <authorList>
            <consortium name="DOE Joint Genome Institute"/>
            <person name="Mock T."/>
            <person name="Otillar R.P."/>
            <person name="Strauss J."/>
            <person name="Dupont C."/>
            <person name="Frickenhaus S."/>
            <person name="Maumus F."/>
            <person name="Mcmullan M."/>
            <person name="Sanges R."/>
            <person name="Schmutz J."/>
            <person name="Toseland A."/>
            <person name="Valas R."/>
            <person name="Veluchamy A."/>
            <person name="Ward B.J."/>
            <person name="Allen A."/>
            <person name="Barry K."/>
            <person name="Falciatore A."/>
            <person name="Ferrante M."/>
            <person name="Fortunato A.E."/>
            <person name="Gloeckner G."/>
            <person name="Gruber A."/>
            <person name="Hipkin R."/>
            <person name="Janech M."/>
            <person name="Kroth P."/>
            <person name="Leese F."/>
            <person name="Lindquist E."/>
            <person name="Lyon B.R."/>
            <person name="Martin J."/>
            <person name="Mayer C."/>
            <person name="Parker M."/>
            <person name="Quesneville H."/>
            <person name="Raymond J."/>
            <person name="Uhlig C."/>
            <person name="Valentin K.U."/>
            <person name="Worden A.Z."/>
            <person name="Armbrust E.V."/>
            <person name="Bowler C."/>
            <person name="Green B."/>
            <person name="Moulton V."/>
            <person name="Van Oosterhout C."/>
            <person name="Grigoriev I."/>
        </authorList>
    </citation>
    <scope>NUCLEOTIDE SEQUENCE [LARGE SCALE GENOMIC DNA]</scope>
    <source>
        <strain evidence="2 3">CCMP1102</strain>
    </source>
</reference>
<proteinExistence type="predicted"/>
<evidence type="ECO:0000313" key="3">
    <source>
        <dbReference type="Proteomes" id="UP000095751"/>
    </source>
</evidence>
<evidence type="ECO:0000313" key="2">
    <source>
        <dbReference type="EMBL" id="OEU19923.1"/>
    </source>
</evidence>
<gene>
    <name evidence="2" type="ORF">FRACYDRAFT_181888</name>
</gene>
<accession>A0A1E7FQ49</accession>
<dbReference type="AlphaFoldDB" id="A0A1E7FQ49"/>